<dbReference type="AlphaFoldDB" id="A0A5M8PZC4"/>
<protein>
    <submittedName>
        <fullName evidence="1">Uncharacterized protein</fullName>
    </submittedName>
</protein>
<evidence type="ECO:0000313" key="2">
    <source>
        <dbReference type="Proteomes" id="UP000324767"/>
    </source>
</evidence>
<evidence type="ECO:0000313" key="1">
    <source>
        <dbReference type="EMBL" id="KAA6414452.1"/>
    </source>
</evidence>
<dbReference type="EMBL" id="VXIT01000002">
    <property type="protein sequence ID" value="KAA6414452.1"/>
    <property type="molecule type" value="Genomic_DNA"/>
</dbReference>
<proteinExistence type="predicted"/>
<organism evidence="1 2">
    <name type="scientific">Lasallia pustulata</name>
    <dbReference type="NCBI Taxonomy" id="136370"/>
    <lineage>
        <taxon>Eukaryota</taxon>
        <taxon>Fungi</taxon>
        <taxon>Dikarya</taxon>
        <taxon>Ascomycota</taxon>
        <taxon>Pezizomycotina</taxon>
        <taxon>Lecanoromycetes</taxon>
        <taxon>OSLEUM clade</taxon>
        <taxon>Umbilicariomycetidae</taxon>
        <taxon>Umbilicariales</taxon>
        <taxon>Umbilicariaceae</taxon>
        <taxon>Lasallia</taxon>
    </lineage>
</organism>
<reference evidence="1 2" key="1">
    <citation type="submission" date="2019-09" db="EMBL/GenBank/DDBJ databases">
        <title>The hologenome of the rock-dwelling lichen Lasallia pustulata.</title>
        <authorList>
            <person name="Greshake Tzovaras B."/>
            <person name="Segers F."/>
            <person name="Bicker A."/>
            <person name="Dal Grande F."/>
            <person name="Otte J."/>
            <person name="Hankeln T."/>
            <person name="Schmitt I."/>
            <person name="Ebersberger I."/>
        </authorList>
    </citation>
    <scope>NUCLEOTIDE SEQUENCE [LARGE SCALE GENOMIC DNA]</scope>
    <source>
        <strain evidence="1">A1-1</strain>
    </source>
</reference>
<gene>
    <name evidence="1" type="ORF">FRX48_01201</name>
</gene>
<accession>A0A5M8PZC4</accession>
<sequence length="62" mass="6815">MVMSSNWRADKVSLFDPQLNISHKEGEIVTSKPTTIHATAALTLYGIPLNYPTLKEQGSEAI</sequence>
<comment type="caution">
    <text evidence="1">The sequence shown here is derived from an EMBL/GenBank/DDBJ whole genome shotgun (WGS) entry which is preliminary data.</text>
</comment>
<dbReference type="Proteomes" id="UP000324767">
    <property type="component" value="Unassembled WGS sequence"/>
</dbReference>
<name>A0A5M8PZC4_9LECA</name>